<dbReference type="SMART" id="SM00220">
    <property type="entry name" value="S_TKc"/>
    <property type="match status" value="1"/>
</dbReference>
<accession>A0A5B8Y4V8</accession>
<dbReference type="Gene3D" id="1.10.510.10">
    <property type="entry name" value="Transferase(Phosphotransferase) domain 1"/>
    <property type="match status" value="1"/>
</dbReference>
<evidence type="ECO:0000259" key="8">
    <source>
        <dbReference type="PROSITE" id="PS50011"/>
    </source>
</evidence>
<dbReference type="AlphaFoldDB" id="A0A4Y6PMQ5"/>
<dbReference type="InterPro" id="IPR019734">
    <property type="entry name" value="TPR_rpt"/>
</dbReference>
<keyword evidence="3" id="KW-0418">Kinase</keyword>
<proteinExistence type="predicted"/>
<dbReference type="EMBL" id="CP041186">
    <property type="protein sequence ID" value="QDG49588.1"/>
    <property type="molecule type" value="Genomic_DNA"/>
</dbReference>
<evidence type="ECO:0000256" key="5">
    <source>
        <dbReference type="PROSITE-ProRule" id="PRU00339"/>
    </source>
</evidence>
<dbReference type="OrthoDB" id="5477118at2"/>
<dbReference type="SMART" id="SM00028">
    <property type="entry name" value="TPR"/>
    <property type="match status" value="4"/>
</dbReference>
<dbReference type="SMART" id="SM00382">
    <property type="entry name" value="AAA"/>
    <property type="match status" value="1"/>
</dbReference>
<keyword evidence="4 6" id="KW-0067">ATP-binding</keyword>
<dbReference type="InterPro" id="IPR003593">
    <property type="entry name" value="AAA+_ATPase"/>
</dbReference>
<dbReference type="InterPro" id="IPR008271">
    <property type="entry name" value="Ser/Thr_kinase_AS"/>
</dbReference>
<dbReference type="CDD" id="cd14014">
    <property type="entry name" value="STKc_PknB_like"/>
    <property type="match status" value="1"/>
</dbReference>
<dbReference type="Pfam" id="PF13191">
    <property type="entry name" value="AAA_16"/>
    <property type="match status" value="1"/>
</dbReference>
<dbReference type="RefSeq" id="WP_141196085.1">
    <property type="nucleotide sequence ID" value="NZ_CP041186.1"/>
</dbReference>
<evidence type="ECO:0000313" key="9">
    <source>
        <dbReference type="EMBL" id="QDG49588.1"/>
    </source>
</evidence>
<dbReference type="GO" id="GO:0004674">
    <property type="term" value="F:protein serine/threonine kinase activity"/>
    <property type="evidence" value="ECO:0007669"/>
    <property type="project" value="TreeGrafter"/>
</dbReference>
<dbReference type="InterPro" id="IPR011009">
    <property type="entry name" value="Kinase-like_dom_sf"/>
</dbReference>
<dbReference type="PANTHER" id="PTHR43289:SF6">
    <property type="entry name" value="SERINE_THREONINE-PROTEIN KINASE NEKL-3"/>
    <property type="match status" value="1"/>
</dbReference>
<organism evidence="9 10">
    <name type="scientific">Persicimonas caeni</name>
    <dbReference type="NCBI Taxonomy" id="2292766"/>
    <lineage>
        <taxon>Bacteria</taxon>
        <taxon>Deltaproteobacteria</taxon>
        <taxon>Bradymonadales</taxon>
        <taxon>Bradymonadaceae</taxon>
        <taxon>Persicimonas</taxon>
    </lineage>
</organism>
<feature type="region of interest" description="Disordered" evidence="7">
    <location>
        <begin position="293"/>
        <end position="386"/>
    </location>
</feature>
<keyword evidence="5" id="KW-0802">TPR repeat</keyword>
<dbReference type="PROSITE" id="PS50011">
    <property type="entry name" value="PROTEIN_KINASE_DOM"/>
    <property type="match status" value="1"/>
</dbReference>
<dbReference type="SUPFAM" id="SSF52540">
    <property type="entry name" value="P-loop containing nucleoside triphosphate hydrolases"/>
    <property type="match status" value="1"/>
</dbReference>
<protein>
    <submittedName>
        <fullName evidence="9">Tetratricopeptide repeat protein</fullName>
    </submittedName>
</protein>
<dbReference type="Pfam" id="PF00069">
    <property type="entry name" value="Pkinase"/>
    <property type="match status" value="1"/>
</dbReference>
<dbReference type="SUPFAM" id="SSF48452">
    <property type="entry name" value="TPR-like"/>
    <property type="match status" value="2"/>
</dbReference>
<evidence type="ECO:0000256" key="7">
    <source>
        <dbReference type="SAM" id="MobiDB-lite"/>
    </source>
</evidence>
<dbReference type="InterPro" id="IPR000719">
    <property type="entry name" value="Prot_kinase_dom"/>
</dbReference>
<evidence type="ECO:0000256" key="3">
    <source>
        <dbReference type="ARBA" id="ARBA00022777"/>
    </source>
</evidence>
<dbReference type="PANTHER" id="PTHR43289">
    <property type="entry name" value="MITOGEN-ACTIVATED PROTEIN KINASE KINASE KINASE 20-RELATED"/>
    <property type="match status" value="1"/>
</dbReference>
<dbReference type="Gene3D" id="3.40.50.300">
    <property type="entry name" value="P-loop containing nucleotide triphosphate hydrolases"/>
    <property type="match status" value="1"/>
</dbReference>
<accession>A0A4Y6PMQ5</accession>
<dbReference type="SUPFAM" id="SSF56112">
    <property type="entry name" value="Protein kinase-like (PK-like)"/>
    <property type="match status" value="1"/>
</dbReference>
<evidence type="ECO:0000313" key="10">
    <source>
        <dbReference type="Proteomes" id="UP000315995"/>
    </source>
</evidence>
<gene>
    <name evidence="9" type="ORF">FIV42_02180</name>
</gene>
<dbReference type="Proteomes" id="UP000315995">
    <property type="component" value="Chromosome"/>
</dbReference>
<dbReference type="Gene3D" id="3.30.200.20">
    <property type="entry name" value="Phosphorylase Kinase, domain 1"/>
    <property type="match status" value="1"/>
</dbReference>
<feature type="domain" description="Protein kinase" evidence="8">
    <location>
        <begin position="8"/>
        <end position="289"/>
    </location>
</feature>
<evidence type="ECO:0000256" key="6">
    <source>
        <dbReference type="PROSITE-ProRule" id="PRU10141"/>
    </source>
</evidence>
<dbReference type="PROSITE" id="PS00107">
    <property type="entry name" value="PROTEIN_KINASE_ATP"/>
    <property type="match status" value="1"/>
</dbReference>
<keyword evidence="10" id="KW-1185">Reference proteome</keyword>
<feature type="compositionally biased region" description="Basic and acidic residues" evidence="7">
    <location>
        <begin position="363"/>
        <end position="376"/>
    </location>
</feature>
<feature type="region of interest" description="Disordered" evidence="7">
    <location>
        <begin position="415"/>
        <end position="434"/>
    </location>
</feature>
<dbReference type="InterPro" id="IPR041664">
    <property type="entry name" value="AAA_16"/>
</dbReference>
<dbReference type="InterPro" id="IPR027417">
    <property type="entry name" value="P-loop_NTPase"/>
</dbReference>
<evidence type="ECO:0000256" key="4">
    <source>
        <dbReference type="ARBA" id="ARBA00022840"/>
    </source>
</evidence>
<name>A0A4Y6PMQ5_PERCE</name>
<keyword evidence="2 6" id="KW-0547">Nucleotide-binding</keyword>
<sequence>MAIPLGPFDLLEPLGSGGMGAVWRAVHREQSIPVAVKALSGESAHDPDFRAEFAREVQAVAGLAHPGIVSVYDYGIIPEATAAASDGALVAGSPMLAMELADRGALTNLNLIPNWAALRDLLLQLLDALGYAHARGMIHRDVKPTNILLSSTPAAHVRYKLTDFGIAHALDPFSSQTTQENGIYRGSPDYSPPEQLEGTWRDYGPWTDLYALGCVAYEFASGRPPFMEQNFVKLAMCHMEQAPPPIEPRFALPDGFERWVMRLLAKKPRKRYRRAADAAWALLQLTPVLDSAFDGGSASPRQQGRAPRQPAPLAHGDQDSVELGPNTVEWADDEPGQAHSVDESIGEMPTVRLPENQQGQTEPRGDRERPDQRTTCKETSSPSDDAMINLSIPERAWQDASGGKGVGKELPEPVAGFESSPPPLPPTWRRDTQRKPDTHLIGAGLNLFGLREVEFIGREAERDVVWDALGEVIETGTPHAVLIRGPSGTGKSRLAQWMCQRAHEVGAVTVMAASHSQQSQPLEPLRRMLEQPLSTWGMSPRNVHQRVCETIDTLFELDASQEEAYLLDYTARGVTEFLRPSVAESAQLDGPPVDFRTKRERYAVIARFLQALAKRRPLMLWLDDVAWATDAVGLVEYLLESNQQVPVLFLMTARDESLIERPAMADRLDALAQEDAVTPLELGPLPSPNHAELIEHLLTLSPDLAWQVEERTAGNPLFAVQLVRDWVERDVLEPSAHGFTLREGADAPLPDDLSALCQERIERFLDKYYSGRKDELRQILEVAAALGREVDEVEWRSACKNLGLAIPDGLVAEMVNQKLAHRTPEGWAFVHGALREVIERGARNADRWGYHQQNCIIMLDELYGLETPGIWKRWGDHLYSAGELEDALEPLLAAANEARQAADCPTGLEVLDRIDEICGQLGLKHDVRQVRSWLQRANLLRQYRHAHDPQRARELVEQAMQVARSRGWLSELGIALLEEARTLAHNGDFAASLDSFESARSIFEENGMREEAVTTLLSMCAAQRRVGQFSRMRQTLQQARSLCASHDKRHRAMVHERYTQYYLDGPQKDLEQARIHAERFLVAAQEHLSPVSQAKAWGNLGEIKRLEGNHEDALGDYRRAYALSNGVGAIKLPCLCLHNIAMTQFEMGHLDEARRWFRDSRICMEKNDFQLFVAVPIVGLAACEATRGRWESARSLFEAALERMESRTNFVRDLAVLAEFLGKTAAEAGHEELARQALALAREHWEVKEPGRLT</sequence>
<dbReference type="Gene3D" id="1.25.40.10">
    <property type="entry name" value="Tetratricopeptide repeat domain"/>
    <property type="match status" value="2"/>
</dbReference>
<dbReference type="PROSITE" id="PS50005">
    <property type="entry name" value="TPR"/>
    <property type="match status" value="1"/>
</dbReference>
<dbReference type="GO" id="GO:0005524">
    <property type="term" value="F:ATP binding"/>
    <property type="evidence" value="ECO:0007669"/>
    <property type="project" value="UniProtKB-UniRule"/>
</dbReference>
<feature type="repeat" description="TPR" evidence="5">
    <location>
        <begin position="1094"/>
        <end position="1127"/>
    </location>
</feature>
<evidence type="ECO:0000256" key="2">
    <source>
        <dbReference type="ARBA" id="ARBA00022741"/>
    </source>
</evidence>
<reference evidence="9 10" key="1">
    <citation type="submission" date="2019-06" db="EMBL/GenBank/DDBJ databases">
        <title>Persicimonas caeni gen. nov., sp. nov., a predatory bacterium isolated from solar saltern.</title>
        <authorList>
            <person name="Wang S."/>
        </authorList>
    </citation>
    <scope>NUCLEOTIDE SEQUENCE [LARGE SCALE GENOMIC DNA]</scope>
    <source>
        <strain evidence="9 10">YN101</strain>
    </source>
</reference>
<dbReference type="InterPro" id="IPR017441">
    <property type="entry name" value="Protein_kinase_ATP_BS"/>
</dbReference>
<feature type="binding site" evidence="6">
    <location>
        <position position="37"/>
    </location>
    <ligand>
        <name>ATP</name>
        <dbReference type="ChEBI" id="CHEBI:30616"/>
    </ligand>
</feature>
<dbReference type="Pfam" id="PF13424">
    <property type="entry name" value="TPR_12"/>
    <property type="match status" value="1"/>
</dbReference>
<evidence type="ECO:0000256" key="1">
    <source>
        <dbReference type="ARBA" id="ARBA00022679"/>
    </source>
</evidence>
<keyword evidence="1" id="KW-0808">Transferase</keyword>
<dbReference type="InterPro" id="IPR011990">
    <property type="entry name" value="TPR-like_helical_dom_sf"/>
</dbReference>
<dbReference type="PROSITE" id="PS00108">
    <property type="entry name" value="PROTEIN_KINASE_ST"/>
    <property type="match status" value="1"/>
</dbReference>